<dbReference type="EMBL" id="JANUGV010000008">
    <property type="protein sequence ID" value="MCS0610678.1"/>
    <property type="molecule type" value="Genomic_DNA"/>
</dbReference>
<dbReference type="Proteomes" id="UP001205861">
    <property type="component" value="Unassembled WGS sequence"/>
</dbReference>
<reference evidence="1 2" key="1">
    <citation type="submission" date="2022-08" db="EMBL/GenBank/DDBJ databases">
        <title>Reclassification of Massilia species as members of the genera Telluria, Duganella, Pseudoduganella, Mokoshia gen. nov. and Zemynaea gen. nov. using orthogonal and non-orthogonal genome-based approaches.</title>
        <authorList>
            <person name="Bowman J.P."/>
        </authorList>
    </citation>
    <scope>NUCLEOTIDE SEQUENCE [LARGE SCALE GENOMIC DNA]</scope>
    <source>
        <strain evidence="1 2">JCM 31607</strain>
    </source>
</reference>
<accession>A0ABT2BQ84</accession>
<protein>
    <recommendedName>
        <fullName evidence="3">Tetratricopeptide repeat protein</fullName>
    </recommendedName>
</protein>
<organism evidence="1 2">
    <name type="scientific">Massilia solisilvae</name>
    <dbReference type="NCBI Taxonomy" id="1811225"/>
    <lineage>
        <taxon>Bacteria</taxon>
        <taxon>Pseudomonadati</taxon>
        <taxon>Pseudomonadota</taxon>
        <taxon>Betaproteobacteria</taxon>
        <taxon>Burkholderiales</taxon>
        <taxon>Oxalobacteraceae</taxon>
        <taxon>Telluria group</taxon>
        <taxon>Massilia</taxon>
    </lineage>
</organism>
<name>A0ABT2BQ84_9BURK</name>
<dbReference type="Gene3D" id="1.25.40.10">
    <property type="entry name" value="Tetratricopeptide repeat domain"/>
    <property type="match status" value="1"/>
</dbReference>
<evidence type="ECO:0000313" key="1">
    <source>
        <dbReference type="EMBL" id="MCS0610678.1"/>
    </source>
</evidence>
<keyword evidence="2" id="KW-1185">Reference proteome</keyword>
<gene>
    <name evidence="1" type="ORF">NX773_21135</name>
</gene>
<comment type="caution">
    <text evidence="1">The sequence shown here is derived from an EMBL/GenBank/DDBJ whole genome shotgun (WGS) entry which is preliminary data.</text>
</comment>
<sequence length="257" mass="28347">MAWAKFPYPDPAYVYTPARLKRAWPQLHLGDAEPFPQLPQVLEAWIAFHAGQFEEAAHKGLAAGVEGYAAAHKASCIHAVYLEGGVQKRRARLLEVAERCEEQQEQEPRNPAGFYWHAVALGRYAQDISVAAALAQGIAGRVRHSLERTLELAPRHADAHIALGVYHAEIIDKIGALVAKLTYGASRDAALRHFRAALEINVRSAIARIEYANALIMLDGGDKENEAALLCQQAASLEPHDAMEKLDIERARKKLEP</sequence>
<proteinExistence type="predicted"/>
<evidence type="ECO:0000313" key="2">
    <source>
        <dbReference type="Proteomes" id="UP001205861"/>
    </source>
</evidence>
<evidence type="ECO:0008006" key="3">
    <source>
        <dbReference type="Google" id="ProtNLM"/>
    </source>
</evidence>
<dbReference type="SUPFAM" id="SSF48452">
    <property type="entry name" value="TPR-like"/>
    <property type="match status" value="1"/>
</dbReference>
<dbReference type="InterPro" id="IPR011990">
    <property type="entry name" value="TPR-like_helical_dom_sf"/>
</dbReference>
<dbReference type="RefSeq" id="WP_258858244.1">
    <property type="nucleotide sequence ID" value="NZ_JANUGV010000008.1"/>
</dbReference>